<gene>
    <name evidence="5" type="ORF">ACMU_01480</name>
</gene>
<proteinExistence type="predicted"/>
<dbReference type="PRINTS" id="PR00035">
    <property type="entry name" value="HTHGNTR"/>
</dbReference>
<dbReference type="Pfam" id="PF07729">
    <property type="entry name" value="FCD"/>
    <property type="match status" value="1"/>
</dbReference>
<feature type="domain" description="HTH gntR-type" evidence="4">
    <location>
        <begin position="4"/>
        <end position="71"/>
    </location>
</feature>
<dbReference type="Gene3D" id="1.10.10.10">
    <property type="entry name" value="Winged helix-like DNA-binding domain superfamily/Winged helix DNA-binding domain"/>
    <property type="match status" value="1"/>
</dbReference>
<dbReference type="GO" id="GO:0003677">
    <property type="term" value="F:DNA binding"/>
    <property type="evidence" value="ECO:0007669"/>
    <property type="project" value="UniProtKB-KW"/>
</dbReference>
<dbReference type="InterPro" id="IPR036390">
    <property type="entry name" value="WH_DNA-bd_sf"/>
</dbReference>
<protein>
    <recommendedName>
        <fullName evidence="4">HTH gntR-type domain-containing protein</fullName>
    </recommendedName>
</protein>
<accession>A0A037ZL64</accession>
<dbReference type="CDD" id="cd07377">
    <property type="entry name" value="WHTH_GntR"/>
    <property type="match status" value="1"/>
</dbReference>
<evidence type="ECO:0000313" key="5">
    <source>
        <dbReference type="EMBL" id="KAJ57191.1"/>
    </source>
</evidence>
<dbReference type="PANTHER" id="PTHR43537">
    <property type="entry name" value="TRANSCRIPTIONAL REGULATOR, GNTR FAMILY"/>
    <property type="match status" value="1"/>
</dbReference>
<dbReference type="OrthoDB" id="7620579at2"/>
<name>A0A037ZL64_9RHOB</name>
<dbReference type="SMART" id="SM00895">
    <property type="entry name" value="FCD"/>
    <property type="match status" value="1"/>
</dbReference>
<reference evidence="5 6" key="1">
    <citation type="submission" date="2014-03" db="EMBL/GenBank/DDBJ databases">
        <title>Draft Genome Sequence of Actibacterium mucosum KCTC 23349, a Marine Alphaproteobacterium with Complex Ionic Requirements Isolated from Mediterranean Seawater at Malvarrosa Beach, Valencia, Spain.</title>
        <authorList>
            <person name="Arahal D.R."/>
            <person name="Shao Z."/>
            <person name="Lai Q."/>
            <person name="Pujalte M.J."/>
        </authorList>
    </citation>
    <scope>NUCLEOTIDE SEQUENCE [LARGE SCALE GENOMIC DNA]</scope>
    <source>
        <strain evidence="5 6">KCTC 23349</strain>
    </source>
</reference>
<dbReference type="RefSeq" id="WP_051587780.1">
    <property type="nucleotide sequence ID" value="NZ_JFKE01000001.1"/>
</dbReference>
<dbReference type="InterPro" id="IPR036388">
    <property type="entry name" value="WH-like_DNA-bd_sf"/>
</dbReference>
<dbReference type="InterPro" id="IPR008920">
    <property type="entry name" value="TF_FadR/GntR_C"/>
</dbReference>
<dbReference type="Proteomes" id="UP000026249">
    <property type="component" value="Unassembled WGS sequence"/>
</dbReference>
<dbReference type="InterPro" id="IPR011711">
    <property type="entry name" value="GntR_C"/>
</dbReference>
<dbReference type="SUPFAM" id="SSF46785">
    <property type="entry name" value="Winged helix' DNA-binding domain"/>
    <property type="match status" value="1"/>
</dbReference>
<keyword evidence="1" id="KW-0805">Transcription regulation</keyword>
<evidence type="ECO:0000259" key="4">
    <source>
        <dbReference type="PROSITE" id="PS50949"/>
    </source>
</evidence>
<evidence type="ECO:0000256" key="2">
    <source>
        <dbReference type="ARBA" id="ARBA00023125"/>
    </source>
</evidence>
<evidence type="ECO:0000313" key="6">
    <source>
        <dbReference type="Proteomes" id="UP000026249"/>
    </source>
</evidence>
<dbReference type="GO" id="GO:0003700">
    <property type="term" value="F:DNA-binding transcription factor activity"/>
    <property type="evidence" value="ECO:0007669"/>
    <property type="project" value="InterPro"/>
</dbReference>
<keyword evidence="3" id="KW-0804">Transcription</keyword>
<dbReference type="InterPro" id="IPR000524">
    <property type="entry name" value="Tscrpt_reg_HTH_GntR"/>
</dbReference>
<dbReference type="STRING" id="1454373.ACMU_01480"/>
<dbReference type="Pfam" id="PF00392">
    <property type="entry name" value="GntR"/>
    <property type="match status" value="1"/>
</dbReference>
<sequence length="212" mass="24111">MLKGVHSQMISDILEEEILKGELTPGTRLSEQSIAARFGVSRTPVREALQNIASRSLVERLPYKGVIVRDLDTDRIDMMFEAMAELEALCGGLAAERIREDELNRLERMHLRMSEMAAQNASRDYEAINLDFHSLIYKSCGNEDLSAMAHDMRIKLAPFRKTQLFRVERLQMSNREHAVIVQLLATRNKAGTQEALRRHLEGAKLSFSKARS</sequence>
<dbReference type="PROSITE" id="PS50949">
    <property type="entry name" value="HTH_GNTR"/>
    <property type="match status" value="1"/>
</dbReference>
<dbReference type="SMART" id="SM00345">
    <property type="entry name" value="HTH_GNTR"/>
    <property type="match status" value="1"/>
</dbReference>
<dbReference type="Gene3D" id="1.20.120.530">
    <property type="entry name" value="GntR ligand-binding domain-like"/>
    <property type="match status" value="1"/>
</dbReference>
<organism evidence="5 6">
    <name type="scientific">Actibacterium mucosum KCTC 23349</name>
    <dbReference type="NCBI Taxonomy" id="1454373"/>
    <lineage>
        <taxon>Bacteria</taxon>
        <taxon>Pseudomonadati</taxon>
        <taxon>Pseudomonadota</taxon>
        <taxon>Alphaproteobacteria</taxon>
        <taxon>Rhodobacterales</taxon>
        <taxon>Roseobacteraceae</taxon>
        <taxon>Actibacterium</taxon>
    </lineage>
</organism>
<keyword evidence="6" id="KW-1185">Reference proteome</keyword>
<evidence type="ECO:0000256" key="1">
    <source>
        <dbReference type="ARBA" id="ARBA00023015"/>
    </source>
</evidence>
<keyword evidence="2" id="KW-0238">DNA-binding</keyword>
<evidence type="ECO:0000256" key="3">
    <source>
        <dbReference type="ARBA" id="ARBA00023163"/>
    </source>
</evidence>
<dbReference type="SUPFAM" id="SSF48008">
    <property type="entry name" value="GntR ligand-binding domain-like"/>
    <property type="match status" value="1"/>
</dbReference>
<dbReference type="PANTHER" id="PTHR43537:SF49">
    <property type="entry name" value="TRANSCRIPTIONAL REGULATORY PROTEIN"/>
    <property type="match status" value="1"/>
</dbReference>
<dbReference type="EMBL" id="JFKE01000001">
    <property type="protein sequence ID" value="KAJ57191.1"/>
    <property type="molecule type" value="Genomic_DNA"/>
</dbReference>
<comment type="caution">
    <text evidence="5">The sequence shown here is derived from an EMBL/GenBank/DDBJ whole genome shotgun (WGS) entry which is preliminary data.</text>
</comment>
<dbReference type="AlphaFoldDB" id="A0A037ZL64"/>